<dbReference type="Gene3D" id="1.10.4030.10">
    <property type="entry name" value="Porin chaperone SurA, peptide-binding domain"/>
    <property type="match status" value="1"/>
</dbReference>
<protein>
    <submittedName>
        <fullName evidence="1">SurA domain protein</fullName>
    </submittedName>
</protein>
<keyword evidence="2" id="KW-1185">Reference proteome</keyword>
<dbReference type="InterPro" id="IPR027304">
    <property type="entry name" value="Trigger_fact/SurA_dom_sf"/>
</dbReference>
<comment type="caution">
    <text evidence="1">The sequence shown here is derived from an EMBL/GenBank/DDBJ whole genome shotgun (WGS) entry which is preliminary data.</text>
</comment>
<sequence length="241" mass="26835">MDIIKTKKVFFTLLVFSVLISLVALGGCSEQATDGNEETDGNKAIATVNGVGITYDDFSAQLLEFEQLAQMQGMSLEDPETVTILENQAVEVLINEQLLLQEAENKDIQISQSEIDEQIDQMKSGFEDDGQFEEALAAQGVEIEELADLIREDMLIQAVFAETVPNISVSEDEITDEEINEVYDQQQQMAEAQGMDLPPLEELEAEVVAFIIQQMQEAEEKQAIENLLAELRENSVIEINL</sequence>
<gene>
    <name evidence="1" type="ORF">DealDRAFT_1931</name>
</gene>
<accession>C0GHH2</accession>
<organism evidence="1 2">
    <name type="scientific">Dethiobacter alkaliphilus AHT 1</name>
    <dbReference type="NCBI Taxonomy" id="555088"/>
    <lineage>
        <taxon>Bacteria</taxon>
        <taxon>Bacillati</taxon>
        <taxon>Bacillota</taxon>
        <taxon>Dethiobacteria</taxon>
        <taxon>Dethiobacterales</taxon>
        <taxon>Dethiobacteraceae</taxon>
        <taxon>Dethiobacter</taxon>
    </lineage>
</organism>
<name>C0GHH2_DETAL</name>
<dbReference type="PROSITE" id="PS51257">
    <property type="entry name" value="PROKAR_LIPOPROTEIN"/>
    <property type="match status" value="1"/>
</dbReference>
<dbReference type="STRING" id="555088.DealDRAFT_1931"/>
<dbReference type="AlphaFoldDB" id="C0GHH2"/>
<reference evidence="1 2" key="1">
    <citation type="submission" date="2009-02" db="EMBL/GenBank/DDBJ databases">
        <title>Sequencing of the draft genome and assembly of Dethiobacter alkaliphilus AHT 1.</title>
        <authorList>
            <consortium name="US DOE Joint Genome Institute (JGI-PGF)"/>
            <person name="Lucas S."/>
            <person name="Copeland A."/>
            <person name="Lapidus A."/>
            <person name="Glavina del Rio T."/>
            <person name="Dalin E."/>
            <person name="Tice H."/>
            <person name="Bruce D."/>
            <person name="Goodwin L."/>
            <person name="Pitluck S."/>
            <person name="Larimer F."/>
            <person name="Land M.L."/>
            <person name="Hauser L."/>
            <person name="Muyzer G."/>
        </authorList>
    </citation>
    <scope>NUCLEOTIDE SEQUENCE [LARGE SCALE GENOMIC DNA]</scope>
    <source>
        <strain evidence="1 2">AHT 1</strain>
    </source>
</reference>
<dbReference type="OrthoDB" id="4775280at2"/>
<evidence type="ECO:0000313" key="2">
    <source>
        <dbReference type="Proteomes" id="UP000006443"/>
    </source>
</evidence>
<evidence type="ECO:0000313" key="1">
    <source>
        <dbReference type="EMBL" id="EEG77178.1"/>
    </source>
</evidence>
<dbReference type="EMBL" id="ACJM01000009">
    <property type="protein sequence ID" value="EEG77178.1"/>
    <property type="molecule type" value="Genomic_DNA"/>
</dbReference>
<proteinExistence type="predicted"/>
<dbReference type="PANTHER" id="PTHR47245">
    <property type="entry name" value="PEPTIDYLPROLYL ISOMERASE"/>
    <property type="match status" value="1"/>
</dbReference>
<dbReference type="PANTHER" id="PTHR47245:SF2">
    <property type="entry name" value="PEPTIDYL-PROLYL CIS-TRANS ISOMERASE HP_0175-RELATED"/>
    <property type="match status" value="1"/>
</dbReference>
<dbReference type="Proteomes" id="UP000006443">
    <property type="component" value="Unassembled WGS sequence"/>
</dbReference>
<dbReference type="SUPFAM" id="SSF109998">
    <property type="entry name" value="Triger factor/SurA peptide-binding domain-like"/>
    <property type="match status" value="1"/>
</dbReference>
<dbReference type="InterPro" id="IPR050245">
    <property type="entry name" value="PrsA_foldase"/>
</dbReference>
<dbReference type="Pfam" id="PF13624">
    <property type="entry name" value="SurA_N_3"/>
    <property type="match status" value="1"/>
</dbReference>
<dbReference type="eggNOG" id="COG0760">
    <property type="taxonomic scope" value="Bacteria"/>
</dbReference>
<dbReference type="RefSeq" id="WP_008516943.1">
    <property type="nucleotide sequence ID" value="NZ_ACJM01000009.1"/>
</dbReference>